<comment type="similarity">
    <text evidence="1">Belongs to the class-II pyridoxal-phosphate-dependent aminotransferase family. Histidinol-phosphate aminotransferase subfamily.</text>
</comment>
<evidence type="ECO:0000256" key="3">
    <source>
        <dbReference type="ARBA" id="ARBA00022679"/>
    </source>
</evidence>
<reference evidence="6" key="1">
    <citation type="submission" date="2020-07" db="EMBL/GenBank/DDBJ databases">
        <title>Huge and variable diversity of episymbiotic CPR bacteria and DPANN archaea in groundwater ecosystems.</title>
        <authorList>
            <person name="He C.Y."/>
            <person name="Keren R."/>
            <person name="Whittaker M."/>
            <person name="Farag I.F."/>
            <person name="Doudna J."/>
            <person name="Cate J.H.D."/>
            <person name="Banfield J.F."/>
        </authorList>
    </citation>
    <scope>NUCLEOTIDE SEQUENCE</scope>
    <source>
        <strain evidence="6">NC_groundwater_1664_Pr3_B-0.1um_52_9</strain>
    </source>
</reference>
<comment type="caution">
    <text evidence="6">The sequence shown here is derived from an EMBL/GenBank/DDBJ whole genome shotgun (WGS) entry which is preliminary data.</text>
</comment>
<dbReference type="GO" id="GO:0030170">
    <property type="term" value="F:pyridoxal phosphate binding"/>
    <property type="evidence" value="ECO:0007669"/>
    <property type="project" value="InterPro"/>
</dbReference>
<keyword evidence="2 6" id="KW-0032">Aminotransferase</keyword>
<dbReference type="PANTHER" id="PTHR43643:SF3">
    <property type="entry name" value="HISTIDINOL-PHOSPHATE AMINOTRANSFERASE"/>
    <property type="match status" value="1"/>
</dbReference>
<evidence type="ECO:0000313" key="7">
    <source>
        <dbReference type="Proteomes" id="UP000807825"/>
    </source>
</evidence>
<evidence type="ECO:0000256" key="2">
    <source>
        <dbReference type="ARBA" id="ARBA00022576"/>
    </source>
</evidence>
<dbReference type="Proteomes" id="UP000807825">
    <property type="component" value="Unassembled WGS sequence"/>
</dbReference>
<dbReference type="InterPro" id="IPR004839">
    <property type="entry name" value="Aminotransferase_I/II_large"/>
</dbReference>
<dbReference type="PANTHER" id="PTHR43643">
    <property type="entry name" value="HISTIDINOL-PHOSPHATE AMINOTRANSFERASE 2"/>
    <property type="match status" value="1"/>
</dbReference>
<evidence type="ECO:0000313" key="6">
    <source>
        <dbReference type="EMBL" id="MBI5248965.1"/>
    </source>
</evidence>
<keyword evidence="4" id="KW-0663">Pyridoxal phosphate</keyword>
<gene>
    <name evidence="6" type="ORF">HY912_05670</name>
</gene>
<dbReference type="SUPFAM" id="SSF53383">
    <property type="entry name" value="PLP-dependent transferases"/>
    <property type="match status" value="1"/>
</dbReference>
<dbReference type="AlphaFoldDB" id="A0A9D6V1L8"/>
<protein>
    <submittedName>
        <fullName evidence="6">Aminotransferase class I/II-fold pyridoxal phosphate-dependent enzyme</fullName>
    </submittedName>
</protein>
<dbReference type="InterPro" id="IPR015421">
    <property type="entry name" value="PyrdxlP-dep_Trfase_major"/>
</dbReference>
<dbReference type="GO" id="GO:0008483">
    <property type="term" value="F:transaminase activity"/>
    <property type="evidence" value="ECO:0007669"/>
    <property type="project" value="UniProtKB-KW"/>
</dbReference>
<keyword evidence="3" id="KW-0808">Transferase</keyword>
<dbReference type="EMBL" id="JACRDE010000162">
    <property type="protein sequence ID" value="MBI5248965.1"/>
    <property type="molecule type" value="Genomic_DNA"/>
</dbReference>
<feature type="domain" description="Aminotransferase class I/classII large" evidence="5">
    <location>
        <begin position="40"/>
        <end position="188"/>
    </location>
</feature>
<dbReference type="CDD" id="cd00609">
    <property type="entry name" value="AAT_like"/>
    <property type="match status" value="1"/>
</dbReference>
<evidence type="ECO:0000256" key="4">
    <source>
        <dbReference type="ARBA" id="ARBA00022898"/>
    </source>
</evidence>
<evidence type="ECO:0000259" key="5">
    <source>
        <dbReference type="Pfam" id="PF00155"/>
    </source>
</evidence>
<feature type="non-terminal residue" evidence="6">
    <location>
        <position position="197"/>
    </location>
</feature>
<dbReference type="InterPro" id="IPR015424">
    <property type="entry name" value="PyrdxlP-dep_Trfase"/>
</dbReference>
<dbReference type="Pfam" id="PF00155">
    <property type="entry name" value="Aminotran_1_2"/>
    <property type="match status" value="1"/>
</dbReference>
<proteinExistence type="inferred from homology"/>
<organism evidence="6 7">
    <name type="scientific">Desulfomonile tiedjei</name>
    <dbReference type="NCBI Taxonomy" id="2358"/>
    <lineage>
        <taxon>Bacteria</taxon>
        <taxon>Pseudomonadati</taxon>
        <taxon>Thermodesulfobacteriota</taxon>
        <taxon>Desulfomonilia</taxon>
        <taxon>Desulfomonilales</taxon>
        <taxon>Desulfomonilaceae</taxon>
        <taxon>Desulfomonile</taxon>
    </lineage>
</organism>
<dbReference type="Gene3D" id="3.40.640.10">
    <property type="entry name" value="Type I PLP-dependent aspartate aminotransferase-like (Major domain)"/>
    <property type="match status" value="1"/>
</dbReference>
<name>A0A9D6V1L8_9BACT</name>
<accession>A0A9D6V1L8</accession>
<dbReference type="InterPro" id="IPR050106">
    <property type="entry name" value="HistidinolP_aminotransfase"/>
</dbReference>
<evidence type="ECO:0000256" key="1">
    <source>
        <dbReference type="ARBA" id="ARBA00007970"/>
    </source>
</evidence>
<sequence length="197" mass="21564">MNEKRTGFVNQMISPHILAIPPYVAGKPIAELTRELGISDAIKMASNENPLGPPPLAMKAVEDQLRAAHVYPESSGPDLREAIAARFGLPPDHVILGNGSDEIMEMSAHLLMKPGDEAIMGENAFSMYRICVEAFAGKPVRVPLKNYRYDLTAMAKAVSDRTRLIFIAIPNSPTGTIVPKGEFEAFVRDLPQDRLLL</sequence>